<accession>A0A6G0KYJ5</accession>
<proteinExistence type="predicted"/>
<dbReference type="AlphaFoldDB" id="A0A6G0KYJ5"/>
<evidence type="ECO:0000313" key="1">
    <source>
        <dbReference type="EMBL" id="KAE9102430.1"/>
    </source>
</evidence>
<dbReference type="Proteomes" id="UP000488956">
    <property type="component" value="Unassembled WGS sequence"/>
</dbReference>
<gene>
    <name evidence="1" type="ORF">PF010_g14112</name>
</gene>
<name>A0A6G0KYJ5_9STRA</name>
<dbReference type="EMBL" id="QXFX01000857">
    <property type="protein sequence ID" value="KAE9102430.1"/>
    <property type="molecule type" value="Genomic_DNA"/>
</dbReference>
<evidence type="ECO:0008006" key="3">
    <source>
        <dbReference type="Google" id="ProtNLM"/>
    </source>
</evidence>
<protein>
    <recommendedName>
        <fullName evidence="3">Reverse transcriptase domain-containing protein</fullName>
    </recommendedName>
</protein>
<organism evidence="1 2">
    <name type="scientific">Phytophthora fragariae</name>
    <dbReference type="NCBI Taxonomy" id="53985"/>
    <lineage>
        <taxon>Eukaryota</taxon>
        <taxon>Sar</taxon>
        <taxon>Stramenopiles</taxon>
        <taxon>Oomycota</taxon>
        <taxon>Peronosporomycetes</taxon>
        <taxon>Peronosporales</taxon>
        <taxon>Peronosporaceae</taxon>
        <taxon>Phytophthora</taxon>
    </lineage>
</organism>
<evidence type="ECO:0000313" key="2">
    <source>
        <dbReference type="Proteomes" id="UP000488956"/>
    </source>
</evidence>
<sequence>MPLKAFTELIRGQTQDDYRPNKAMTPSVLRRLCAGYEHLDELLDIANHGARVHLTSPLPLQPTFPRNHPSAAQRLPVLRANIRKEQDLFHKGAGDPLTSGRVIHDLSFPDNDSVISHTDQDEVPTAAFDHCYSVAKEILRLRRSKPGRKVKLMSGDVASAYRNVCTLSECVYMFARHIPAFGWTGSSGTYGVLGGAVAFAHGSTTNATHPVGFYNYRWVDDHINVTTPDQTVLTSTAPSDGP</sequence>
<reference evidence="1 2" key="1">
    <citation type="submission" date="2018-09" db="EMBL/GenBank/DDBJ databases">
        <title>Genomic investigation of the strawberry pathogen Phytophthora fragariae indicates pathogenicity is determined by transcriptional variation in three key races.</title>
        <authorList>
            <person name="Adams T.M."/>
            <person name="Armitage A.D."/>
            <person name="Sobczyk M.K."/>
            <person name="Bates H.J."/>
            <person name="Dunwell J.M."/>
            <person name="Nellist C.F."/>
            <person name="Harrison R.J."/>
        </authorList>
    </citation>
    <scope>NUCLEOTIDE SEQUENCE [LARGE SCALE GENOMIC DNA]</scope>
    <source>
        <strain evidence="1 2">ONT-3</strain>
    </source>
</reference>
<comment type="caution">
    <text evidence="1">The sequence shown here is derived from an EMBL/GenBank/DDBJ whole genome shotgun (WGS) entry which is preliminary data.</text>
</comment>